<keyword evidence="2" id="KW-1185">Reference proteome</keyword>
<organism evidence="1 2">
    <name type="scientific">Nibea albiflora</name>
    <name type="common">Yellow drum</name>
    <name type="synonym">Corvina albiflora</name>
    <dbReference type="NCBI Taxonomy" id="240163"/>
    <lineage>
        <taxon>Eukaryota</taxon>
        <taxon>Metazoa</taxon>
        <taxon>Chordata</taxon>
        <taxon>Craniata</taxon>
        <taxon>Vertebrata</taxon>
        <taxon>Euteleostomi</taxon>
        <taxon>Actinopterygii</taxon>
        <taxon>Neopterygii</taxon>
        <taxon>Teleostei</taxon>
        <taxon>Neoteleostei</taxon>
        <taxon>Acanthomorphata</taxon>
        <taxon>Eupercaria</taxon>
        <taxon>Sciaenidae</taxon>
        <taxon>Nibea</taxon>
    </lineage>
</organism>
<dbReference type="EMBL" id="CM024794">
    <property type="protein sequence ID" value="KAG8002101.1"/>
    <property type="molecule type" value="Genomic_DNA"/>
</dbReference>
<accession>A0ACB7EJT3</accession>
<evidence type="ECO:0000313" key="1">
    <source>
        <dbReference type="EMBL" id="KAG8002101.1"/>
    </source>
</evidence>
<gene>
    <name evidence="1" type="primary">FZD9</name>
    <name evidence="1" type="ORF">GBF38_012454</name>
</gene>
<comment type="caution">
    <text evidence="1">The sequence shown here is derived from an EMBL/GenBank/DDBJ whole genome shotgun (WGS) entry which is preliminary data.</text>
</comment>
<evidence type="ECO:0000313" key="2">
    <source>
        <dbReference type="Proteomes" id="UP000805704"/>
    </source>
</evidence>
<sequence length="164" mass="18381">MKTEGTNTEKLEKLMVKIGIYSILYTVPATCVIVCYFYERLNMDYWKLRGLQMKCGSFNALTGDCSLQTSVPTVAVFMLKIFMSLVVGITSGVWVWSSKTLQTWQGLCSRKLTDRTRSPQRDAFHENAAVREHQSSHSSPLLATGLQSDTQYVAAISPVRAQDT</sequence>
<dbReference type="Proteomes" id="UP000805704">
    <property type="component" value="Chromosome 6"/>
</dbReference>
<proteinExistence type="predicted"/>
<protein>
    <submittedName>
        <fullName evidence="1">Frizzled-9</fullName>
    </submittedName>
</protein>
<name>A0ACB7EJT3_NIBAL</name>
<reference evidence="1" key="1">
    <citation type="submission" date="2020-04" db="EMBL/GenBank/DDBJ databases">
        <title>A chromosome-scale assembly and high-density genetic map of the yellow drum (Nibea albiflora) genome.</title>
        <authorList>
            <person name="Xu D."/>
            <person name="Zhang W."/>
            <person name="Chen R."/>
            <person name="Tan P."/>
            <person name="Wang L."/>
            <person name="Song H."/>
            <person name="Tian L."/>
            <person name="Zhu Q."/>
            <person name="Wang B."/>
        </authorList>
    </citation>
    <scope>NUCLEOTIDE SEQUENCE</scope>
    <source>
        <strain evidence="1">ZJHYS-2018</strain>
    </source>
</reference>